<feature type="compositionally biased region" description="Low complexity" evidence="1">
    <location>
        <begin position="44"/>
        <end position="57"/>
    </location>
</feature>
<reference evidence="2" key="1">
    <citation type="submission" date="2019-12" db="EMBL/GenBank/DDBJ databases">
        <title>High-Quality draft genome sequences of three cyanobacteria isolated from the limestone walls of the Old Cathedral of Coimbra.</title>
        <authorList>
            <person name="Tiago I."/>
            <person name="Soares F."/>
            <person name="Portugal A."/>
        </authorList>
    </citation>
    <scope>NUCLEOTIDE SEQUENCE</scope>
    <source>
        <strain evidence="2">A</strain>
    </source>
</reference>
<keyword evidence="3" id="KW-1185">Reference proteome</keyword>
<dbReference type="RefSeq" id="WP_162422588.1">
    <property type="nucleotide sequence ID" value="NZ_WVIE01000006.1"/>
</dbReference>
<evidence type="ECO:0000256" key="1">
    <source>
        <dbReference type="SAM" id="MobiDB-lite"/>
    </source>
</evidence>
<dbReference type="Proteomes" id="UP000646053">
    <property type="component" value="Unassembled WGS sequence"/>
</dbReference>
<sequence>MRPSHSAPLLAAIALVGALSLMTGMPLLQPVSASPLKEASELLNQQSDPSSDPSSNSRPKMAPVLVSNAIFRDITRRSGVSRQALQVVSVEPRTWQDGCLGLADSGTLCTQVLVPGWRVQVKADNQTWVYRSDRKGTVVKLEPPTNASQFEPIRLADNELPKPLDRGTVFRVITSGGFAGQTAQTVLLADGRLLHARMRPNGTYSPTKVYRLSPQQIQPFQTLLDHAHLEQFDRLSYPASPGSADFFTITLTSPSATVQYSDSVQNQLPEPLQRVIQGWQNIAQSN</sequence>
<protein>
    <submittedName>
        <fullName evidence="2">Uncharacterized protein</fullName>
    </submittedName>
</protein>
<evidence type="ECO:0000313" key="3">
    <source>
        <dbReference type="Proteomes" id="UP000646053"/>
    </source>
</evidence>
<evidence type="ECO:0000313" key="2">
    <source>
        <dbReference type="EMBL" id="NDJ17077.1"/>
    </source>
</evidence>
<proteinExistence type="predicted"/>
<dbReference type="EMBL" id="WVIE01000006">
    <property type="protein sequence ID" value="NDJ17077.1"/>
    <property type="molecule type" value="Genomic_DNA"/>
</dbReference>
<comment type="caution">
    <text evidence="2">The sequence shown here is derived from an EMBL/GenBank/DDBJ whole genome shotgun (WGS) entry which is preliminary data.</text>
</comment>
<feature type="region of interest" description="Disordered" evidence="1">
    <location>
        <begin position="39"/>
        <end position="60"/>
    </location>
</feature>
<dbReference type="AlphaFoldDB" id="A0A8J7YYS7"/>
<organism evidence="2 3">
    <name type="scientific">Myxacorys almedinensis A</name>
    <dbReference type="NCBI Taxonomy" id="2690445"/>
    <lineage>
        <taxon>Bacteria</taxon>
        <taxon>Bacillati</taxon>
        <taxon>Cyanobacteriota</taxon>
        <taxon>Cyanophyceae</taxon>
        <taxon>Leptolyngbyales</taxon>
        <taxon>Leptolyngbyaceae</taxon>
        <taxon>Myxacorys</taxon>
        <taxon>Myxacorys almedinensis</taxon>
    </lineage>
</organism>
<name>A0A8J7YYS7_9CYAN</name>
<accession>A0A8J7YYS7</accession>
<gene>
    <name evidence="2" type="ORF">GS601_07215</name>
</gene>